<dbReference type="InterPro" id="IPR027417">
    <property type="entry name" value="P-loop_NTPase"/>
</dbReference>
<evidence type="ECO:0000256" key="2">
    <source>
        <dbReference type="SAM" id="MobiDB-lite"/>
    </source>
</evidence>
<dbReference type="Gene3D" id="3.40.50.300">
    <property type="entry name" value="P-loop containing nucleotide triphosphate hydrolases"/>
    <property type="match status" value="1"/>
</dbReference>
<name>A0A4Q9PGA6_9APHY</name>
<evidence type="ECO:0000313" key="4">
    <source>
        <dbReference type="EMBL" id="TBU53385.1"/>
    </source>
</evidence>
<feature type="compositionally biased region" description="Polar residues" evidence="2">
    <location>
        <begin position="41"/>
        <end position="53"/>
    </location>
</feature>
<keyword evidence="1" id="KW-0342">GTP-binding</keyword>
<evidence type="ECO:0000259" key="3">
    <source>
        <dbReference type="Pfam" id="PF00735"/>
    </source>
</evidence>
<protein>
    <recommendedName>
        <fullName evidence="3">Septin-type G domain-containing protein</fullName>
    </recommendedName>
</protein>
<dbReference type="SUPFAM" id="SSF52540">
    <property type="entry name" value="P-loop containing nucleoside triphosphate hydrolases"/>
    <property type="match status" value="1"/>
</dbReference>
<evidence type="ECO:0000256" key="1">
    <source>
        <dbReference type="RuleBase" id="RU004560"/>
    </source>
</evidence>
<keyword evidence="1" id="KW-0547">Nucleotide-binding</keyword>
<dbReference type="GO" id="GO:0005525">
    <property type="term" value="F:GTP binding"/>
    <property type="evidence" value="ECO:0007669"/>
    <property type="project" value="UniProtKB-KW"/>
</dbReference>
<gene>
    <name evidence="4" type="ORF">BD310DRAFT_909552</name>
</gene>
<organism evidence="4 5">
    <name type="scientific">Dichomitus squalens</name>
    <dbReference type="NCBI Taxonomy" id="114155"/>
    <lineage>
        <taxon>Eukaryota</taxon>
        <taxon>Fungi</taxon>
        <taxon>Dikarya</taxon>
        <taxon>Basidiomycota</taxon>
        <taxon>Agaricomycotina</taxon>
        <taxon>Agaricomycetes</taxon>
        <taxon>Polyporales</taxon>
        <taxon>Polyporaceae</taxon>
        <taxon>Dichomitus</taxon>
    </lineage>
</organism>
<comment type="similarity">
    <text evidence="1">Belongs to the TRAFAC class TrmE-Era-EngA-EngB-Septin-like GTPase superfamily. Septin GTPase family.</text>
</comment>
<dbReference type="PANTHER" id="PTHR18884">
    <property type="entry name" value="SEPTIN"/>
    <property type="match status" value="1"/>
</dbReference>
<dbReference type="Proteomes" id="UP000292082">
    <property type="component" value="Unassembled WGS sequence"/>
</dbReference>
<keyword evidence="5" id="KW-1185">Reference proteome</keyword>
<evidence type="ECO:0000313" key="5">
    <source>
        <dbReference type="Proteomes" id="UP000292082"/>
    </source>
</evidence>
<feature type="region of interest" description="Disordered" evidence="2">
    <location>
        <begin position="1"/>
        <end position="94"/>
    </location>
</feature>
<dbReference type="STRING" id="114155.A0A4Q9PGA6"/>
<dbReference type="EMBL" id="ML145216">
    <property type="protein sequence ID" value="TBU53385.1"/>
    <property type="molecule type" value="Genomic_DNA"/>
</dbReference>
<accession>A0A4Q9PGA6</accession>
<feature type="domain" description="Septin-type G" evidence="3">
    <location>
        <begin position="98"/>
        <end position="176"/>
    </location>
</feature>
<proteinExistence type="inferred from homology"/>
<reference evidence="4 5" key="1">
    <citation type="submission" date="2019-01" db="EMBL/GenBank/DDBJ databases">
        <title>Draft genome sequences of three monokaryotic isolates of the white-rot basidiomycete fungus Dichomitus squalens.</title>
        <authorList>
            <consortium name="DOE Joint Genome Institute"/>
            <person name="Lopez S.C."/>
            <person name="Andreopoulos B."/>
            <person name="Pangilinan J."/>
            <person name="Lipzen A."/>
            <person name="Riley R."/>
            <person name="Ahrendt S."/>
            <person name="Ng V."/>
            <person name="Barry K."/>
            <person name="Daum C."/>
            <person name="Grigoriev I.V."/>
            <person name="Hilden K.S."/>
            <person name="Makela M.R."/>
            <person name="de Vries R.P."/>
        </authorList>
    </citation>
    <scope>NUCLEOTIDE SEQUENCE [LARGE SCALE GENOMIC DNA]</scope>
    <source>
        <strain evidence="4 5">CBS 464.89</strain>
    </source>
</reference>
<dbReference type="AlphaFoldDB" id="A0A4Q9PGA6"/>
<sequence>MLTFRRKPKKSEDNDGPPFIRTSPSLPELSAQGIPWPSNLVDLSQLPQDTATSPPRGAPKTSFTAALPIPPPSAFETRKSSHGSTPLCPSQRHNRNPTTFNVMVAGAQGVGKTSLLRLLLDTADISPTPTADQKAAVERFLRGPSKGTETIQSACIEICESKYNRLLLSVIDTPGLDFWEGHELKFERQFADMLNECDRTLMCIYMIDPSSVLTEDARCAQTSDPTKVRSEVTVSYRPPDLSFMSDDTNPEDEEDENGLTMSPADICIMHRIAARANMLSVIARADSITDAKLAAVKKIVWHDLRAVDLFCASASRSCVKLGLSFVNSVSSYALCKEFGGPEHSRYPHLLPYTPNEVKHGKRPTRAQLKVFTSMTKVNVSLRKKLAAELDMTPCGVQVWGASSV</sequence>
<dbReference type="Pfam" id="PF00735">
    <property type="entry name" value="Septin"/>
    <property type="match status" value="1"/>
</dbReference>
<dbReference type="InterPro" id="IPR030379">
    <property type="entry name" value="G_SEPTIN_dom"/>
</dbReference>